<dbReference type="InterPro" id="IPR018063">
    <property type="entry name" value="SAM_MeTrfase_RsmI_CS"/>
</dbReference>
<comment type="subcellular location">
    <subcellularLocation>
        <location evidence="6">Cytoplasm</location>
    </subcellularLocation>
</comment>
<keyword evidence="2 6" id="KW-0698">rRNA processing</keyword>
<evidence type="ECO:0000256" key="1">
    <source>
        <dbReference type="ARBA" id="ARBA00022490"/>
    </source>
</evidence>
<dbReference type="Pfam" id="PF00590">
    <property type="entry name" value="TP_methylase"/>
    <property type="match status" value="1"/>
</dbReference>
<dbReference type="GO" id="GO:0070677">
    <property type="term" value="F:rRNA (cytosine-2'-O-)-methyltransferase activity"/>
    <property type="evidence" value="ECO:0007669"/>
    <property type="project" value="UniProtKB-UniRule"/>
</dbReference>
<keyword evidence="4 6" id="KW-0808">Transferase</keyword>
<keyword evidence="3 6" id="KW-0489">Methyltransferase</keyword>
<evidence type="ECO:0000313" key="8">
    <source>
        <dbReference type="EMBL" id="KGX85464.1"/>
    </source>
</evidence>
<dbReference type="AlphaFoldDB" id="A0A0A5G085"/>
<comment type="similarity">
    <text evidence="6">Belongs to the methyltransferase superfamily. RsmI family.</text>
</comment>
<dbReference type="EC" id="2.1.1.198" evidence="6"/>
<dbReference type="CDD" id="cd11648">
    <property type="entry name" value="RsmI"/>
    <property type="match status" value="1"/>
</dbReference>
<dbReference type="InterPro" id="IPR035996">
    <property type="entry name" value="4pyrrol_Methylase_sf"/>
</dbReference>
<dbReference type="InterPro" id="IPR014776">
    <property type="entry name" value="4pyrrole_Mease_sub2"/>
</dbReference>
<feature type="domain" description="Tetrapyrrole methylase" evidence="7">
    <location>
        <begin position="16"/>
        <end position="215"/>
    </location>
</feature>
<comment type="caution">
    <text evidence="8">The sequence shown here is derived from an EMBL/GenBank/DDBJ whole genome shotgun (WGS) entry which is preliminary data.</text>
</comment>
<dbReference type="Gene3D" id="3.30.950.10">
    <property type="entry name" value="Methyltransferase, Cobalt-precorrin-4 Transmethylase, Domain 2"/>
    <property type="match status" value="1"/>
</dbReference>
<keyword evidence="9" id="KW-1185">Reference proteome</keyword>
<evidence type="ECO:0000256" key="3">
    <source>
        <dbReference type="ARBA" id="ARBA00022603"/>
    </source>
</evidence>
<evidence type="ECO:0000313" key="9">
    <source>
        <dbReference type="Proteomes" id="UP000030401"/>
    </source>
</evidence>
<accession>A0A0A5G085</accession>
<dbReference type="Gene3D" id="3.40.1010.10">
    <property type="entry name" value="Cobalt-precorrin-4 Transmethylase, Domain 1"/>
    <property type="match status" value="1"/>
</dbReference>
<proteinExistence type="inferred from homology"/>
<dbReference type="InterPro" id="IPR014777">
    <property type="entry name" value="4pyrrole_Mease_sub1"/>
</dbReference>
<evidence type="ECO:0000256" key="2">
    <source>
        <dbReference type="ARBA" id="ARBA00022552"/>
    </source>
</evidence>
<dbReference type="GO" id="GO:0005737">
    <property type="term" value="C:cytoplasm"/>
    <property type="evidence" value="ECO:0007669"/>
    <property type="project" value="UniProtKB-SubCell"/>
</dbReference>
<evidence type="ECO:0000256" key="5">
    <source>
        <dbReference type="ARBA" id="ARBA00022691"/>
    </source>
</evidence>
<dbReference type="eggNOG" id="COG0313">
    <property type="taxonomic scope" value="Bacteria"/>
</dbReference>
<dbReference type="NCBIfam" id="TIGR00096">
    <property type="entry name" value="16S rRNA (cytidine(1402)-2'-O)-methyltransferase"/>
    <property type="match status" value="1"/>
</dbReference>
<dbReference type="HAMAP" id="MF_01877">
    <property type="entry name" value="16SrRNA_methyltr_I"/>
    <property type="match status" value="1"/>
</dbReference>
<reference evidence="8 9" key="1">
    <citation type="submission" date="2013-08" db="EMBL/GenBank/DDBJ databases">
        <authorList>
            <person name="Huang J."/>
            <person name="Wang G."/>
        </authorList>
    </citation>
    <scope>NUCLEOTIDE SEQUENCE [LARGE SCALE GENOMIC DNA]</scope>
    <source>
        <strain evidence="8 9">JSM 072002</strain>
    </source>
</reference>
<keyword evidence="1 6" id="KW-0963">Cytoplasm</keyword>
<evidence type="ECO:0000256" key="6">
    <source>
        <dbReference type="HAMAP-Rule" id="MF_01877"/>
    </source>
</evidence>
<sequence length="291" mass="33811">MNNQKSYENIERDQGTLYIVPTPIGNLEDITYRALRTLKEADVIAAEDTRQTKKLLSHFDIHVPLVSYHEHNKMNREEQLLQKLQNGEHIAMVSDAGMPGVSDPGYEMVKASIEQGIHVIVLPGANAALCALVGSGIDTSRFYFYGFLPRKKKERKETLQQLKKMTATILFYESPHRIKEVIKHIHEVIGERQITLARELTKKYEEYVRGTTSEIMEWLQQQDIRGEFCIVMEGSDEREEEPEHCWWSALTVREHVEAYMEQQYSSKDAIKQVAQERQMPKRSVYQAYHIQ</sequence>
<evidence type="ECO:0000256" key="4">
    <source>
        <dbReference type="ARBA" id="ARBA00022679"/>
    </source>
</evidence>
<dbReference type="EMBL" id="AVPG01000022">
    <property type="protein sequence ID" value="KGX85464.1"/>
    <property type="molecule type" value="Genomic_DNA"/>
</dbReference>
<keyword evidence="5 6" id="KW-0949">S-adenosyl-L-methionine</keyword>
<dbReference type="PANTHER" id="PTHR46111:SF1">
    <property type="entry name" value="RIBOSOMAL RNA SMALL SUBUNIT METHYLTRANSFERASE I"/>
    <property type="match status" value="1"/>
</dbReference>
<dbReference type="SUPFAM" id="SSF53790">
    <property type="entry name" value="Tetrapyrrole methylase"/>
    <property type="match status" value="1"/>
</dbReference>
<dbReference type="STRING" id="1385512.N784_08915"/>
<dbReference type="InterPro" id="IPR008189">
    <property type="entry name" value="rRNA_ssu_MeTfrase_I"/>
</dbReference>
<evidence type="ECO:0000259" key="7">
    <source>
        <dbReference type="Pfam" id="PF00590"/>
    </source>
</evidence>
<gene>
    <name evidence="6" type="primary">rsmI</name>
    <name evidence="8" type="ORF">N784_08915</name>
</gene>
<dbReference type="FunFam" id="3.30.950.10:FF:000002">
    <property type="entry name" value="Ribosomal RNA small subunit methyltransferase I"/>
    <property type="match status" value="1"/>
</dbReference>
<dbReference type="PANTHER" id="PTHR46111">
    <property type="entry name" value="RIBOSOMAL RNA SMALL SUBUNIT METHYLTRANSFERASE I"/>
    <property type="match status" value="1"/>
</dbReference>
<dbReference type="FunFam" id="3.40.1010.10:FF:000002">
    <property type="entry name" value="Ribosomal RNA small subunit methyltransferase I"/>
    <property type="match status" value="1"/>
</dbReference>
<protein>
    <recommendedName>
        <fullName evidence="6">Ribosomal RNA small subunit methyltransferase I</fullName>
        <ecNumber evidence="6">2.1.1.198</ecNumber>
    </recommendedName>
    <alternativeName>
        <fullName evidence="6">16S rRNA 2'-O-ribose C1402 methyltransferase</fullName>
    </alternativeName>
    <alternativeName>
        <fullName evidence="6">rRNA (cytidine-2'-O-)-methyltransferase RsmI</fullName>
    </alternativeName>
</protein>
<dbReference type="InterPro" id="IPR000878">
    <property type="entry name" value="4pyrrol_Mease"/>
</dbReference>
<dbReference type="RefSeq" id="WP_036835421.1">
    <property type="nucleotide sequence ID" value="NZ_AVPG01000022.1"/>
</dbReference>
<dbReference type="PIRSF" id="PIRSF005917">
    <property type="entry name" value="MTase_YraL"/>
    <property type="match status" value="1"/>
</dbReference>
<comment type="function">
    <text evidence="6">Catalyzes the 2'-O-methylation of the ribose of cytidine 1402 (C1402) in 16S rRNA.</text>
</comment>
<comment type="catalytic activity">
    <reaction evidence="6">
        <text>cytidine(1402) in 16S rRNA + S-adenosyl-L-methionine = 2'-O-methylcytidine(1402) in 16S rRNA + S-adenosyl-L-homocysteine + H(+)</text>
        <dbReference type="Rhea" id="RHEA:42924"/>
        <dbReference type="Rhea" id="RHEA-COMP:10285"/>
        <dbReference type="Rhea" id="RHEA-COMP:10286"/>
        <dbReference type="ChEBI" id="CHEBI:15378"/>
        <dbReference type="ChEBI" id="CHEBI:57856"/>
        <dbReference type="ChEBI" id="CHEBI:59789"/>
        <dbReference type="ChEBI" id="CHEBI:74495"/>
        <dbReference type="ChEBI" id="CHEBI:82748"/>
        <dbReference type="EC" id="2.1.1.198"/>
    </reaction>
</comment>
<dbReference type="OrthoDB" id="9809084at2"/>
<organism evidence="8 9">
    <name type="scientific">Pontibacillus litoralis JSM 072002</name>
    <dbReference type="NCBI Taxonomy" id="1385512"/>
    <lineage>
        <taxon>Bacteria</taxon>
        <taxon>Bacillati</taxon>
        <taxon>Bacillota</taxon>
        <taxon>Bacilli</taxon>
        <taxon>Bacillales</taxon>
        <taxon>Bacillaceae</taxon>
        <taxon>Pontibacillus</taxon>
    </lineage>
</organism>
<name>A0A0A5G085_9BACI</name>
<dbReference type="Proteomes" id="UP000030401">
    <property type="component" value="Unassembled WGS sequence"/>
</dbReference>
<dbReference type="PROSITE" id="PS01296">
    <property type="entry name" value="RSMI"/>
    <property type="match status" value="1"/>
</dbReference>